<dbReference type="EMBL" id="VCIW01000040">
    <property type="protein sequence ID" value="TLS48317.1"/>
    <property type="molecule type" value="Genomic_DNA"/>
</dbReference>
<evidence type="ECO:0000256" key="1">
    <source>
        <dbReference type="ARBA" id="ARBA00004141"/>
    </source>
</evidence>
<evidence type="ECO:0000256" key="6">
    <source>
        <dbReference type="ARBA" id="ARBA00022989"/>
    </source>
</evidence>
<evidence type="ECO:0000256" key="8">
    <source>
        <dbReference type="SAM" id="Phobius"/>
    </source>
</evidence>
<dbReference type="GO" id="GO:0009847">
    <property type="term" value="P:spore germination"/>
    <property type="evidence" value="ECO:0007669"/>
    <property type="project" value="InterPro"/>
</dbReference>
<evidence type="ECO:0000256" key="4">
    <source>
        <dbReference type="ARBA" id="ARBA00022544"/>
    </source>
</evidence>
<keyword evidence="3" id="KW-0813">Transport</keyword>
<dbReference type="AlphaFoldDB" id="A0A5R9FWE3"/>
<comment type="caution">
    <text evidence="9">The sequence shown here is derived from an EMBL/GenBank/DDBJ whole genome shotgun (WGS) entry which is preliminary data.</text>
</comment>
<gene>
    <name evidence="9" type="ORF">FE782_31285</name>
</gene>
<dbReference type="InterPro" id="IPR004761">
    <property type="entry name" value="Spore_GerAB"/>
</dbReference>
<evidence type="ECO:0000256" key="7">
    <source>
        <dbReference type="ARBA" id="ARBA00023136"/>
    </source>
</evidence>
<feature type="transmembrane region" description="Helical" evidence="8">
    <location>
        <begin position="21"/>
        <end position="39"/>
    </location>
</feature>
<feature type="transmembrane region" description="Helical" evidence="8">
    <location>
        <begin position="162"/>
        <end position="185"/>
    </location>
</feature>
<keyword evidence="4" id="KW-0309">Germination</keyword>
<protein>
    <submittedName>
        <fullName evidence="9">Spore gernimation protein</fullName>
    </submittedName>
</protein>
<dbReference type="GO" id="GO:0016020">
    <property type="term" value="C:membrane"/>
    <property type="evidence" value="ECO:0007669"/>
    <property type="project" value="UniProtKB-SubCell"/>
</dbReference>
<feature type="transmembrane region" description="Helical" evidence="8">
    <location>
        <begin position="322"/>
        <end position="340"/>
    </location>
</feature>
<evidence type="ECO:0000256" key="5">
    <source>
        <dbReference type="ARBA" id="ARBA00022692"/>
    </source>
</evidence>
<feature type="transmembrane region" description="Helical" evidence="8">
    <location>
        <begin position="197"/>
        <end position="219"/>
    </location>
</feature>
<dbReference type="Gene3D" id="1.20.1740.10">
    <property type="entry name" value="Amino acid/polyamine transporter I"/>
    <property type="match status" value="1"/>
</dbReference>
<evidence type="ECO:0000313" key="9">
    <source>
        <dbReference type="EMBL" id="TLS48317.1"/>
    </source>
</evidence>
<keyword evidence="10" id="KW-1185">Reference proteome</keyword>
<sequence>MNRKPADRPEAVISARQSASIVASTIIGVGVLTLPRGAAEYAKQSGWFSVILGALVAMIAVAVITILSRRFPYRGIVAYGAEILGLGKGKTFGRLVSVPLLLLYVVSWGFSTLIVARMFGEVVITTVLTQTPLEVVISTMLLTAYILTLYGIEVLARVNEMLLPIIVVPVLLIAISSFQSAQLYHLFPLHEGVDLTAFLRGIIVSSFAFLGFEVMTVFSEYVQQSDKLLRANLAGIAIPGGIYALIVFSGIAVFGVDELQLLAWPTLELVKVTEVPGLILERMESAFLGVWVAAVFTTTATMYCATTLLIHKMLGLKGKKPYRIIATILLPVFYWLSLLPQNIHALFQYQHYSGMLGGVAALLIPLLLLAVAIVRGKGIKGGGGP</sequence>
<feature type="transmembrane region" description="Helical" evidence="8">
    <location>
        <begin position="45"/>
        <end position="67"/>
    </location>
</feature>
<dbReference type="Proteomes" id="UP000309676">
    <property type="component" value="Unassembled WGS sequence"/>
</dbReference>
<proteinExistence type="inferred from homology"/>
<comment type="similarity">
    <text evidence="2">Belongs to the amino acid-polyamine-organocation (APC) superfamily. Spore germination protein (SGP) (TC 2.A.3.9) family.</text>
</comment>
<feature type="transmembrane region" description="Helical" evidence="8">
    <location>
        <begin position="135"/>
        <end position="155"/>
    </location>
</feature>
<keyword evidence="6 8" id="KW-1133">Transmembrane helix</keyword>
<dbReference type="Pfam" id="PF03845">
    <property type="entry name" value="Spore_permease"/>
    <property type="match status" value="1"/>
</dbReference>
<organism evidence="9 10">
    <name type="scientific">Paenibacillus antri</name>
    <dbReference type="NCBI Taxonomy" id="2582848"/>
    <lineage>
        <taxon>Bacteria</taxon>
        <taxon>Bacillati</taxon>
        <taxon>Bacillota</taxon>
        <taxon>Bacilli</taxon>
        <taxon>Bacillales</taxon>
        <taxon>Paenibacillaceae</taxon>
        <taxon>Paenibacillus</taxon>
    </lineage>
</organism>
<feature type="transmembrane region" description="Helical" evidence="8">
    <location>
        <begin position="231"/>
        <end position="256"/>
    </location>
</feature>
<evidence type="ECO:0000256" key="3">
    <source>
        <dbReference type="ARBA" id="ARBA00022448"/>
    </source>
</evidence>
<dbReference type="RefSeq" id="WP_138198271.1">
    <property type="nucleotide sequence ID" value="NZ_VCIW01000040.1"/>
</dbReference>
<name>A0A5R9FWE3_9BACL</name>
<accession>A0A5R9FWE3</accession>
<keyword evidence="7 8" id="KW-0472">Membrane</keyword>
<dbReference type="OrthoDB" id="2716906at2"/>
<feature type="transmembrane region" description="Helical" evidence="8">
    <location>
        <begin position="95"/>
        <end position="115"/>
    </location>
</feature>
<feature type="transmembrane region" description="Helical" evidence="8">
    <location>
        <begin position="352"/>
        <end position="374"/>
    </location>
</feature>
<feature type="transmembrane region" description="Helical" evidence="8">
    <location>
        <begin position="286"/>
        <end position="310"/>
    </location>
</feature>
<dbReference type="PANTHER" id="PTHR34975:SF2">
    <property type="entry name" value="SPORE GERMINATION PROTEIN A2"/>
    <property type="match status" value="1"/>
</dbReference>
<reference evidence="9 10" key="1">
    <citation type="submission" date="2019-05" db="EMBL/GenBank/DDBJ databases">
        <authorList>
            <person name="Narsing Rao M.P."/>
            <person name="Li W.J."/>
        </authorList>
    </citation>
    <scope>NUCLEOTIDE SEQUENCE [LARGE SCALE GENOMIC DNA]</scope>
    <source>
        <strain evidence="9 10">SYSU_K30003</strain>
    </source>
</reference>
<evidence type="ECO:0000313" key="10">
    <source>
        <dbReference type="Proteomes" id="UP000309676"/>
    </source>
</evidence>
<dbReference type="PANTHER" id="PTHR34975">
    <property type="entry name" value="SPORE GERMINATION PROTEIN A2"/>
    <property type="match status" value="1"/>
</dbReference>
<dbReference type="NCBIfam" id="TIGR00912">
    <property type="entry name" value="2A0309"/>
    <property type="match status" value="1"/>
</dbReference>
<keyword evidence="5 8" id="KW-0812">Transmembrane</keyword>
<comment type="subcellular location">
    <subcellularLocation>
        <location evidence="1">Membrane</location>
        <topology evidence="1">Multi-pass membrane protein</topology>
    </subcellularLocation>
</comment>
<evidence type="ECO:0000256" key="2">
    <source>
        <dbReference type="ARBA" id="ARBA00007998"/>
    </source>
</evidence>